<keyword evidence="10" id="KW-1185">Reference proteome</keyword>
<comment type="subcellular location">
    <subcellularLocation>
        <location evidence="1">Membrane</location>
        <topology evidence="1">Multi-pass membrane protein</topology>
    </subcellularLocation>
</comment>
<keyword evidence="5 8" id="KW-0472">Membrane</keyword>
<evidence type="ECO:0000256" key="2">
    <source>
        <dbReference type="ARBA" id="ARBA00007018"/>
    </source>
</evidence>
<feature type="transmembrane region" description="Helical" evidence="8">
    <location>
        <begin position="236"/>
        <end position="257"/>
    </location>
</feature>
<evidence type="ECO:0000256" key="1">
    <source>
        <dbReference type="ARBA" id="ARBA00004141"/>
    </source>
</evidence>
<organism evidence="9 10">
    <name type="scientific">Cryomyces minteri</name>
    <dbReference type="NCBI Taxonomy" id="331657"/>
    <lineage>
        <taxon>Eukaryota</taxon>
        <taxon>Fungi</taxon>
        <taxon>Dikarya</taxon>
        <taxon>Ascomycota</taxon>
        <taxon>Pezizomycotina</taxon>
        <taxon>Dothideomycetes</taxon>
        <taxon>Dothideomycetes incertae sedis</taxon>
        <taxon>Cryomyces</taxon>
    </lineage>
</organism>
<keyword evidence="4 8" id="KW-1133">Transmembrane helix</keyword>
<dbReference type="GO" id="GO:0046872">
    <property type="term" value="F:metal ion binding"/>
    <property type="evidence" value="ECO:0007669"/>
    <property type="project" value="UniProtKB-KW"/>
</dbReference>
<dbReference type="Pfam" id="PF03006">
    <property type="entry name" value="HlyIII"/>
    <property type="match status" value="1"/>
</dbReference>
<feature type="binding site" evidence="6">
    <location>
        <position position="275"/>
    </location>
    <ligand>
        <name>Zn(2+)</name>
        <dbReference type="ChEBI" id="CHEBI:29105"/>
    </ligand>
</feature>
<feature type="transmembrane region" description="Helical" evidence="8">
    <location>
        <begin position="75"/>
        <end position="96"/>
    </location>
</feature>
<feature type="transmembrane region" description="Helical" evidence="8">
    <location>
        <begin position="277"/>
        <end position="297"/>
    </location>
</feature>
<accession>A0A4U0WV72</accession>
<dbReference type="GO" id="GO:0038023">
    <property type="term" value="F:signaling receptor activity"/>
    <property type="evidence" value="ECO:0007669"/>
    <property type="project" value="TreeGrafter"/>
</dbReference>
<dbReference type="GO" id="GO:0016020">
    <property type="term" value="C:membrane"/>
    <property type="evidence" value="ECO:0007669"/>
    <property type="project" value="UniProtKB-SubCell"/>
</dbReference>
<evidence type="ECO:0000313" key="9">
    <source>
        <dbReference type="EMBL" id="TKA66606.1"/>
    </source>
</evidence>
<keyword evidence="6" id="KW-0479">Metal-binding</keyword>
<protein>
    <submittedName>
        <fullName evidence="9">Uncharacterized protein</fullName>
    </submittedName>
</protein>
<dbReference type="InterPro" id="IPR004254">
    <property type="entry name" value="AdipoR/HlyIII-related"/>
</dbReference>
<dbReference type="GO" id="GO:0006882">
    <property type="term" value="P:intracellular zinc ion homeostasis"/>
    <property type="evidence" value="ECO:0007669"/>
    <property type="project" value="TreeGrafter"/>
</dbReference>
<feature type="transmembrane region" description="Helical" evidence="8">
    <location>
        <begin position="204"/>
        <end position="224"/>
    </location>
</feature>
<feature type="compositionally biased region" description="Low complexity" evidence="7">
    <location>
        <begin position="340"/>
        <end position="354"/>
    </location>
</feature>
<evidence type="ECO:0000256" key="6">
    <source>
        <dbReference type="PIRSR" id="PIRSR604254-1"/>
    </source>
</evidence>
<evidence type="ECO:0000256" key="4">
    <source>
        <dbReference type="ARBA" id="ARBA00022989"/>
    </source>
</evidence>
<feature type="transmembrane region" description="Helical" evidence="8">
    <location>
        <begin position="147"/>
        <end position="166"/>
    </location>
</feature>
<comment type="caution">
    <text evidence="9">The sequence shown here is derived from an EMBL/GenBank/DDBJ whole genome shotgun (WGS) entry which is preliminary data.</text>
</comment>
<dbReference type="Proteomes" id="UP000308768">
    <property type="component" value="Unassembled WGS sequence"/>
</dbReference>
<dbReference type="PANTHER" id="PTHR20855:SF52">
    <property type="entry name" value="ADIPONECTIN RECEPTOR PROTEIN"/>
    <property type="match status" value="1"/>
</dbReference>
<evidence type="ECO:0000256" key="5">
    <source>
        <dbReference type="ARBA" id="ARBA00023136"/>
    </source>
</evidence>
<dbReference type="EMBL" id="NAJN01000999">
    <property type="protein sequence ID" value="TKA66606.1"/>
    <property type="molecule type" value="Genomic_DNA"/>
</dbReference>
<feature type="binding site" evidence="6">
    <location>
        <position position="129"/>
    </location>
    <ligand>
        <name>Zn(2+)</name>
        <dbReference type="ChEBI" id="CHEBI:29105"/>
    </ligand>
</feature>
<gene>
    <name evidence="9" type="ORF">B0A49_06028</name>
</gene>
<dbReference type="AlphaFoldDB" id="A0A4U0WV72"/>
<name>A0A4U0WV72_9PEZI</name>
<keyword evidence="6" id="KW-0862">Zinc</keyword>
<evidence type="ECO:0000313" key="10">
    <source>
        <dbReference type="Proteomes" id="UP000308768"/>
    </source>
</evidence>
<feature type="binding site" evidence="6">
    <location>
        <position position="279"/>
    </location>
    <ligand>
        <name>Zn(2+)</name>
        <dbReference type="ChEBI" id="CHEBI:29105"/>
    </ligand>
</feature>
<evidence type="ECO:0000256" key="3">
    <source>
        <dbReference type="ARBA" id="ARBA00022692"/>
    </source>
</evidence>
<sequence>MAKSEEAESYLIKEFQHVKVKAEDSAKQALTVLWNDLPTWLQDNHYIHSGYRPESNSYKKSAASLSYLHNETVNIYTHLLGAILAVASSVVLYFVVVPRYKTATTEDVRVFACFFLGATACLGMSATYHTISNHSHAVAKFGNKLDYLGIVFLIWGSFVPSIYYGFSAEPRMVKVYWSMITTIGAGCAVVSVDSKFRTPAWRPFRAAMFVAMGLSAVVPVLHGARIYGVKQLDEMMGLSWLVLQGFLYILGAGLYAARVPERFYPGRFDIYGSSHQIFHVLVVLAAAAHLVGLLKAFDHEHEHRQNIMAAYASASQLPFSWQGKVSLCASTVCPTIPSVAKTTLPPRPTLKPARSPATRPRSVRATRIATAGAHHTHKDRPVALSLAVRTDDPSSHDPAAPGEQPHPEARNSASGAERSGAGRTVARNHRVSDPPPPDGTTNGCRPSQAPEHQGPAQRAGTAGLFAQSEAPPDCRGVRVSDDPGGGVEDSHLRTCRVGVGDSLAEPPGLQHRASACKRGLRE</sequence>
<dbReference type="STRING" id="331657.A0A4U0WV72"/>
<evidence type="ECO:0000256" key="7">
    <source>
        <dbReference type="SAM" id="MobiDB-lite"/>
    </source>
</evidence>
<evidence type="ECO:0000256" key="8">
    <source>
        <dbReference type="SAM" id="Phobius"/>
    </source>
</evidence>
<feature type="region of interest" description="Disordered" evidence="7">
    <location>
        <begin position="340"/>
        <end position="363"/>
    </location>
</feature>
<keyword evidence="3 8" id="KW-0812">Transmembrane</keyword>
<feature type="transmembrane region" description="Helical" evidence="8">
    <location>
        <begin position="173"/>
        <end position="192"/>
    </location>
</feature>
<proteinExistence type="inferred from homology"/>
<reference evidence="9 10" key="1">
    <citation type="submission" date="2017-03" db="EMBL/GenBank/DDBJ databases">
        <title>Genomes of endolithic fungi from Antarctica.</title>
        <authorList>
            <person name="Coleine C."/>
            <person name="Masonjones S."/>
            <person name="Stajich J.E."/>
        </authorList>
    </citation>
    <scope>NUCLEOTIDE SEQUENCE [LARGE SCALE GENOMIC DNA]</scope>
    <source>
        <strain evidence="9 10">CCFEE 5187</strain>
    </source>
</reference>
<comment type="similarity">
    <text evidence="2">Belongs to the ADIPOR family.</text>
</comment>
<dbReference type="OrthoDB" id="529367at2759"/>
<dbReference type="PANTHER" id="PTHR20855">
    <property type="entry name" value="ADIPOR/PROGESTIN RECEPTOR-RELATED"/>
    <property type="match status" value="1"/>
</dbReference>
<feature type="region of interest" description="Disordered" evidence="7">
    <location>
        <begin position="388"/>
        <end position="522"/>
    </location>
</feature>
<feature type="transmembrane region" description="Helical" evidence="8">
    <location>
        <begin position="108"/>
        <end position="127"/>
    </location>
</feature>